<organism evidence="4 5">
    <name type="scientific">Streptomyces abyssalis</name>
    <dbReference type="NCBI Taxonomy" id="933944"/>
    <lineage>
        <taxon>Bacteria</taxon>
        <taxon>Bacillati</taxon>
        <taxon>Actinomycetota</taxon>
        <taxon>Actinomycetes</taxon>
        <taxon>Kitasatosporales</taxon>
        <taxon>Streptomycetaceae</taxon>
        <taxon>Streptomyces</taxon>
    </lineage>
</organism>
<evidence type="ECO:0000313" key="4">
    <source>
        <dbReference type="EMBL" id="OEU86026.1"/>
    </source>
</evidence>
<dbReference type="SUPFAM" id="SSF51261">
    <property type="entry name" value="Duplicated hybrid motif"/>
    <property type="match status" value="1"/>
</dbReference>
<dbReference type="OrthoDB" id="5244067at2"/>
<reference evidence="4 5" key="1">
    <citation type="journal article" date="2016" name="Front. Microbiol.">
        <title>Comparative Genomics Analysis of Streptomyces Species Reveals Their Adaptation to the Marine Environment and Their Diversity at the Genomic Level.</title>
        <authorList>
            <person name="Tian X."/>
            <person name="Zhang Z."/>
            <person name="Yang T."/>
            <person name="Chen M."/>
            <person name="Li J."/>
            <person name="Chen F."/>
            <person name="Yang J."/>
            <person name="Li W."/>
            <person name="Zhang B."/>
            <person name="Zhang Z."/>
            <person name="Wu J."/>
            <person name="Zhang C."/>
            <person name="Long L."/>
            <person name="Xiao J."/>
        </authorList>
    </citation>
    <scope>NUCLEOTIDE SEQUENCE [LARGE SCALE GENOMIC DNA]</scope>
    <source>
        <strain evidence="4 5">SCSIO 10390</strain>
    </source>
</reference>
<dbReference type="PANTHER" id="PTHR21666:SF270">
    <property type="entry name" value="MUREIN HYDROLASE ACTIVATOR ENVC"/>
    <property type="match status" value="1"/>
</dbReference>
<evidence type="ECO:0000313" key="5">
    <source>
        <dbReference type="Proteomes" id="UP000176087"/>
    </source>
</evidence>
<dbReference type="PANTHER" id="PTHR21666">
    <property type="entry name" value="PEPTIDASE-RELATED"/>
    <property type="match status" value="1"/>
</dbReference>
<dbReference type="AlphaFoldDB" id="A0A1E7JHR6"/>
<protein>
    <submittedName>
        <fullName evidence="4">Peptidase</fullName>
    </submittedName>
</protein>
<feature type="region of interest" description="Disordered" evidence="1">
    <location>
        <begin position="1"/>
        <end position="22"/>
    </location>
</feature>
<feature type="compositionally biased region" description="Basic residues" evidence="1">
    <location>
        <begin position="8"/>
        <end position="21"/>
    </location>
</feature>
<dbReference type="STRING" id="933944.AN215_27215"/>
<keyword evidence="5" id="KW-1185">Reference proteome</keyword>
<dbReference type="InterPro" id="IPR016047">
    <property type="entry name" value="M23ase_b-sheet_dom"/>
</dbReference>
<feature type="signal peptide" evidence="2">
    <location>
        <begin position="1"/>
        <end position="42"/>
    </location>
</feature>
<keyword evidence="2" id="KW-0732">Signal</keyword>
<feature type="region of interest" description="Disordered" evidence="1">
    <location>
        <begin position="43"/>
        <end position="83"/>
    </location>
</feature>
<dbReference type="Gene3D" id="2.70.70.10">
    <property type="entry name" value="Glucose Permease (Domain IIA)"/>
    <property type="match status" value="1"/>
</dbReference>
<dbReference type="FunFam" id="2.70.70.10:FF:000013">
    <property type="entry name" value="Peptidase family M23"/>
    <property type="match status" value="1"/>
</dbReference>
<dbReference type="GO" id="GO:0004222">
    <property type="term" value="F:metalloendopeptidase activity"/>
    <property type="evidence" value="ECO:0007669"/>
    <property type="project" value="TreeGrafter"/>
</dbReference>
<feature type="compositionally biased region" description="Basic and acidic residues" evidence="1">
    <location>
        <begin position="114"/>
        <end position="136"/>
    </location>
</feature>
<feature type="domain" description="M23ase beta-sheet core" evidence="3">
    <location>
        <begin position="174"/>
        <end position="262"/>
    </location>
</feature>
<proteinExistence type="predicted"/>
<evidence type="ECO:0000259" key="3">
    <source>
        <dbReference type="Pfam" id="PF01551"/>
    </source>
</evidence>
<evidence type="ECO:0000256" key="2">
    <source>
        <dbReference type="SAM" id="SignalP"/>
    </source>
</evidence>
<dbReference type="CDD" id="cd12797">
    <property type="entry name" value="M23_peptidase"/>
    <property type="match status" value="1"/>
</dbReference>
<dbReference type="InterPro" id="IPR011055">
    <property type="entry name" value="Dup_hybrid_motif"/>
</dbReference>
<dbReference type="Pfam" id="PF01551">
    <property type="entry name" value="Peptidase_M23"/>
    <property type="match status" value="1"/>
</dbReference>
<dbReference type="RefSeq" id="WP_070010565.1">
    <property type="nucleotide sequence ID" value="NZ_LJGS01000039.1"/>
</dbReference>
<sequence>MAFIRATGTHRRTRPKSRRAKAAGIAGLTVGVVGTLATPALAGTGQTQTASGAAEKSVQETRDEAGHEAGKAGSGAGHDTGLSRAVGFGDSIAETVSEQAQLQKEAAAQAKAANEAKRKAAADKAKREREAEEKAERAARAKERAKLNAYVAPLEDASLSTPYQSSGGLWSSGSHTGVDFSAGEGTEVRSVASGEVVEAGSDGSFGNSIVIKHRDGTYTQYGHLSSLSVSAGQTVKAGQQIALSGSTGNTTGPHLHFEARTGADYGSDMDPVAYLRKHGVDL</sequence>
<dbReference type="Proteomes" id="UP000176087">
    <property type="component" value="Unassembled WGS sequence"/>
</dbReference>
<feature type="region of interest" description="Disordered" evidence="1">
    <location>
        <begin position="104"/>
        <end position="136"/>
    </location>
</feature>
<evidence type="ECO:0000256" key="1">
    <source>
        <dbReference type="SAM" id="MobiDB-lite"/>
    </source>
</evidence>
<dbReference type="InterPro" id="IPR050570">
    <property type="entry name" value="Cell_wall_metabolism_enzyme"/>
</dbReference>
<gene>
    <name evidence="4" type="ORF">AN215_27215</name>
</gene>
<dbReference type="PATRIC" id="fig|933944.5.peg.3843"/>
<name>A0A1E7JHR6_9ACTN</name>
<feature type="chain" id="PRO_5009195683" evidence="2">
    <location>
        <begin position="43"/>
        <end position="282"/>
    </location>
</feature>
<feature type="compositionally biased region" description="Basic and acidic residues" evidence="1">
    <location>
        <begin position="57"/>
        <end position="70"/>
    </location>
</feature>
<accession>A0A1E7JHR6</accession>
<feature type="compositionally biased region" description="Low complexity" evidence="1">
    <location>
        <begin position="104"/>
        <end position="113"/>
    </location>
</feature>
<comment type="caution">
    <text evidence="4">The sequence shown here is derived from an EMBL/GenBank/DDBJ whole genome shotgun (WGS) entry which is preliminary data.</text>
</comment>
<dbReference type="EMBL" id="LJGT01000041">
    <property type="protein sequence ID" value="OEU86026.1"/>
    <property type="molecule type" value="Genomic_DNA"/>
</dbReference>